<keyword evidence="1" id="KW-1133">Transmembrane helix</keyword>
<proteinExistence type="predicted"/>
<dbReference type="AlphaFoldDB" id="A0AA44DE15"/>
<dbReference type="EMBL" id="JAAXOU010000141">
    <property type="protein sequence ID" value="NKY15148.1"/>
    <property type="molecule type" value="Genomic_DNA"/>
</dbReference>
<keyword evidence="1" id="KW-0472">Membrane</keyword>
<dbReference type="Proteomes" id="UP000570003">
    <property type="component" value="Unassembled WGS sequence"/>
</dbReference>
<accession>A0AA44DE15</accession>
<sequence length="82" mass="8275">MNTWLQAAAVLVTGTGLVSAAVAYRLTGDARRALAVLLDFLTAAGLMRLTGEPSWSGILAAAAVVALRRVIGAGLGLSRAAP</sequence>
<evidence type="ECO:0000256" key="1">
    <source>
        <dbReference type="SAM" id="Phobius"/>
    </source>
</evidence>
<dbReference type="RefSeq" id="WP_168439345.1">
    <property type="nucleotide sequence ID" value="NZ_JAAXOU010000141.1"/>
</dbReference>
<comment type="caution">
    <text evidence="2">The sequence shown here is derived from an EMBL/GenBank/DDBJ whole genome shotgun (WGS) entry which is preliminary data.</text>
</comment>
<name>A0AA44DE15_STRE0</name>
<evidence type="ECO:0008006" key="4">
    <source>
        <dbReference type="Google" id="ProtNLM"/>
    </source>
</evidence>
<protein>
    <recommendedName>
        <fullName evidence="4">DUF1622 domain-containing protein</fullName>
    </recommendedName>
</protein>
<keyword evidence="1" id="KW-0812">Transmembrane</keyword>
<reference evidence="2 3" key="1">
    <citation type="submission" date="2020-04" db="EMBL/GenBank/DDBJ databases">
        <title>MicrobeNet Type strains.</title>
        <authorList>
            <person name="Nicholson A.C."/>
        </authorList>
    </citation>
    <scope>NUCLEOTIDE SEQUENCE [LARGE SCALE GENOMIC DNA]</scope>
    <source>
        <strain evidence="2 3">DSM 40738</strain>
    </source>
</reference>
<gene>
    <name evidence="2" type="ORF">HGA06_13565</name>
</gene>
<feature type="transmembrane region" description="Helical" evidence="1">
    <location>
        <begin position="6"/>
        <end position="26"/>
    </location>
</feature>
<organism evidence="2 3">
    <name type="scientific">Streptomyces somaliensis (strain ATCC 33201 / DSM 40738 / JCM 12659 / KCTC 9044 / NCTC 11332 / NRRL B-12077 / IP 733)</name>
    <dbReference type="NCBI Taxonomy" id="1134445"/>
    <lineage>
        <taxon>Bacteria</taxon>
        <taxon>Bacillati</taxon>
        <taxon>Actinomycetota</taxon>
        <taxon>Actinomycetes</taxon>
        <taxon>Kitasatosporales</taxon>
        <taxon>Streptomycetaceae</taxon>
        <taxon>Streptomyces</taxon>
    </lineage>
</organism>
<evidence type="ECO:0000313" key="2">
    <source>
        <dbReference type="EMBL" id="NKY15148.1"/>
    </source>
</evidence>
<keyword evidence="3" id="KW-1185">Reference proteome</keyword>
<evidence type="ECO:0000313" key="3">
    <source>
        <dbReference type="Proteomes" id="UP000570003"/>
    </source>
</evidence>